<keyword evidence="3" id="KW-1185">Reference proteome</keyword>
<organism evidence="2 3">
    <name type="scientific">Nonomuraea coxensis DSM 45129</name>
    <dbReference type="NCBI Taxonomy" id="1122611"/>
    <lineage>
        <taxon>Bacteria</taxon>
        <taxon>Bacillati</taxon>
        <taxon>Actinomycetota</taxon>
        <taxon>Actinomycetes</taxon>
        <taxon>Streptosporangiales</taxon>
        <taxon>Streptosporangiaceae</taxon>
        <taxon>Nonomuraea</taxon>
    </lineage>
</organism>
<name>A0ABX8UCK8_9ACTN</name>
<feature type="compositionally biased region" description="Acidic residues" evidence="1">
    <location>
        <begin position="75"/>
        <end position="91"/>
    </location>
</feature>
<dbReference type="Proteomes" id="UP000824681">
    <property type="component" value="Chromosome"/>
</dbReference>
<protein>
    <submittedName>
        <fullName evidence="2">Uncharacterized protein</fullName>
    </submittedName>
</protein>
<accession>A0ABX8UCK8</accession>
<evidence type="ECO:0000256" key="1">
    <source>
        <dbReference type="SAM" id="MobiDB-lite"/>
    </source>
</evidence>
<proteinExistence type="predicted"/>
<dbReference type="EMBL" id="CP068985">
    <property type="protein sequence ID" value="QYC45527.1"/>
    <property type="molecule type" value="Genomic_DNA"/>
</dbReference>
<evidence type="ECO:0000313" key="3">
    <source>
        <dbReference type="Proteomes" id="UP000824681"/>
    </source>
</evidence>
<dbReference type="RefSeq" id="WP_020545560.1">
    <property type="nucleotide sequence ID" value="NZ_CP068985.1"/>
</dbReference>
<sequence length="167" mass="17769">MTDSHDGKGATGHNDLLLGAADLGAAVERHALILTEAPEDYKRVTAAVNELRASALAYAALCADLAGWGNPLGDLENEPAPGEEEEEEDSGDTEHSPVVHLEAHYRIRVPDVEAAERLLGETSSDDLLGAPSDVVAQLFMRDGWDPYQYGGALQTEEVSWTCGPDAS</sequence>
<reference evidence="2 3" key="1">
    <citation type="journal article" date="2021" name="ACS Chem. Biol.">
        <title>Genomic-Led Discovery of a Novel Glycopeptide Antibiotic by Nonomuraea coxensis DSM 45129.</title>
        <authorList>
            <person name="Yushchuk O."/>
            <person name="Vior N.M."/>
            <person name="Andreo-Vidal A."/>
            <person name="Berini F."/>
            <person name="Ruckert C."/>
            <person name="Busche T."/>
            <person name="Binda E."/>
            <person name="Kalinowski J."/>
            <person name="Truman A.W."/>
            <person name="Marinelli F."/>
        </authorList>
    </citation>
    <scope>NUCLEOTIDE SEQUENCE [LARGE SCALE GENOMIC DNA]</scope>
    <source>
        <strain evidence="2 3">DSM 45129</strain>
    </source>
</reference>
<evidence type="ECO:0000313" key="2">
    <source>
        <dbReference type="EMBL" id="QYC45527.1"/>
    </source>
</evidence>
<gene>
    <name evidence="2" type="ORF">Nocox_39920</name>
</gene>
<feature type="region of interest" description="Disordered" evidence="1">
    <location>
        <begin position="70"/>
        <end position="100"/>
    </location>
</feature>